<proteinExistence type="predicted"/>
<organism evidence="1 2">
    <name type="scientific">Channa argus</name>
    <name type="common">Northern snakehead</name>
    <name type="synonym">Ophicephalus argus</name>
    <dbReference type="NCBI Taxonomy" id="215402"/>
    <lineage>
        <taxon>Eukaryota</taxon>
        <taxon>Metazoa</taxon>
        <taxon>Chordata</taxon>
        <taxon>Craniata</taxon>
        <taxon>Vertebrata</taxon>
        <taxon>Euteleostomi</taxon>
        <taxon>Actinopterygii</taxon>
        <taxon>Neopterygii</taxon>
        <taxon>Teleostei</taxon>
        <taxon>Neoteleostei</taxon>
        <taxon>Acanthomorphata</taxon>
        <taxon>Anabantaria</taxon>
        <taxon>Anabantiformes</taxon>
        <taxon>Channoidei</taxon>
        <taxon>Channidae</taxon>
        <taxon>Channa</taxon>
    </lineage>
</organism>
<evidence type="ECO:0000313" key="2">
    <source>
        <dbReference type="Proteomes" id="UP000503349"/>
    </source>
</evidence>
<dbReference type="Proteomes" id="UP000503349">
    <property type="component" value="Chromosome 8"/>
</dbReference>
<dbReference type="AlphaFoldDB" id="A0A6G1PRY3"/>
<gene>
    <name evidence="1" type="ORF">EXN66_Car008619</name>
</gene>
<evidence type="ECO:0000313" key="1">
    <source>
        <dbReference type="EMBL" id="KAF3692943.1"/>
    </source>
</evidence>
<keyword evidence="2" id="KW-1185">Reference proteome</keyword>
<accession>A0A6G1PRY3</accession>
<dbReference type="EMBL" id="CM015719">
    <property type="protein sequence ID" value="KAF3692943.1"/>
    <property type="molecule type" value="Genomic_DNA"/>
</dbReference>
<reference evidence="1 2" key="1">
    <citation type="submission" date="2019-02" db="EMBL/GenBank/DDBJ databases">
        <title>Opniocepnalus argus genome.</title>
        <authorList>
            <person name="Zhou C."/>
            <person name="Xiao S."/>
        </authorList>
    </citation>
    <scope>NUCLEOTIDE SEQUENCE [LARGE SCALE GENOMIC DNA]</scope>
    <source>
        <strain evidence="1">OARG1902GOOAL</strain>
        <tissue evidence="1">Muscle</tissue>
    </source>
</reference>
<reference evidence="2" key="2">
    <citation type="submission" date="2019-02" db="EMBL/GenBank/DDBJ databases">
        <title>Opniocepnalus argus Var Kimnra genome.</title>
        <authorList>
            <person name="Zhou C."/>
            <person name="Xiao S."/>
        </authorList>
    </citation>
    <scope>NUCLEOTIDE SEQUENCE [LARGE SCALE GENOMIC DNA]</scope>
</reference>
<name>A0A6G1PRY3_CHAAH</name>
<sequence>MNSVCPQHTVPIKSSLLSVCQHPHTLFFFFFFMLSSSLRCCEIVDPSKRDSGILEVYKSNRFLITVLIAGHRETRTHLLR</sequence>
<protein>
    <submittedName>
        <fullName evidence="1">Uncharacterized protein</fullName>
    </submittedName>
</protein>